<keyword evidence="2" id="KW-1003">Cell membrane</keyword>
<evidence type="ECO:0000256" key="2">
    <source>
        <dbReference type="ARBA" id="ARBA00022475"/>
    </source>
</evidence>
<dbReference type="EMBL" id="JAENGZ010000210">
    <property type="protein sequence ID" value="KAG6965232.1"/>
    <property type="molecule type" value="Genomic_DNA"/>
</dbReference>
<comment type="subcellular location">
    <subcellularLocation>
        <location evidence="1">Cell membrane</location>
        <topology evidence="1">Multi-pass membrane protein</topology>
    </subcellularLocation>
</comment>
<evidence type="ECO:0000313" key="15">
    <source>
        <dbReference type="Proteomes" id="UP000688947"/>
    </source>
</evidence>
<dbReference type="InterPro" id="IPR007527">
    <property type="entry name" value="Znf_SWIM"/>
</dbReference>
<dbReference type="Proteomes" id="UP000688947">
    <property type="component" value="Unassembled WGS sequence"/>
</dbReference>
<keyword evidence="6" id="KW-0067">ATP-binding</keyword>
<evidence type="ECO:0000256" key="9">
    <source>
        <dbReference type="ARBA" id="ARBA00023136"/>
    </source>
</evidence>
<feature type="transmembrane region" description="Helical" evidence="12">
    <location>
        <begin position="1463"/>
        <end position="1486"/>
    </location>
</feature>
<dbReference type="InterPro" id="IPR050510">
    <property type="entry name" value="Cation_transp_ATPase_P-type"/>
</dbReference>
<dbReference type="GO" id="GO:0030007">
    <property type="term" value="P:intracellular potassium ion homeostasis"/>
    <property type="evidence" value="ECO:0007669"/>
    <property type="project" value="TreeGrafter"/>
</dbReference>
<dbReference type="Pfam" id="PF00690">
    <property type="entry name" value="Cation_ATPase_N"/>
    <property type="match status" value="1"/>
</dbReference>
<gene>
    <name evidence="14" type="ORF">JG687_00005534</name>
</gene>
<dbReference type="SFLD" id="SFLDS00003">
    <property type="entry name" value="Haloacid_Dehalogenase"/>
    <property type="match status" value="1"/>
</dbReference>
<evidence type="ECO:0000256" key="12">
    <source>
        <dbReference type="SAM" id="Phobius"/>
    </source>
</evidence>
<dbReference type="PROSITE" id="PS00154">
    <property type="entry name" value="ATPASE_E1_E2"/>
    <property type="match status" value="1"/>
</dbReference>
<keyword evidence="5" id="KW-0547">Nucleotide-binding</keyword>
<dbReference type="GO" id="GO:0006883">
    <property type="term" value="P:intracellular sodium ion homeostasis"/>
    <property type="evidence" value="ECO:0007669"/>
    <property type="project" value="TreeGrafter"/>
</dbReference>
<feature type="region of interest" description="Disordered" evidence="11">
    <location>
        <begin position="1"/>
        <end position="20"/>
    </location>
</feature>
<evidence type="ECO:0000313" key="14">
    <source>
        <dbReference type="EMBL" id="KAG6965232.1"/>
    </source>
</evidence>
<dbReference type="InterPro" id="IPR059000">
    <property type="entry name" value="ATPase_P-type_domA"/>
</dbReference>
<dbReference type="FunFam" id="2.70.150.10:FF:000016">
    <property type="entry name" value="Calcium-transporting P-type ATPase putative"/>
    <property type="match status" value="1"/>
</dbReference>
<protein>
    <recommendedName>
        <fullName evidence="13">SWIM-type domain-containing protein</fullName>
    </recommendedName>
</protein>
<dbReference type="InterPro" id="IPR001757">
    <property type="entry name" value="P_typ_ATPase"/>
</dbReference>
<keyword evidence="9 12" id="KW-0472">Membrane</keyword>
<dbReference type="GO" id="GO:1902600">
    <property type="term" value="P:proton transmembrane transport"/>
    <property type="evidence" value="ECO:0007669"/>
    <property type="project" value="TreeGrafter"/>
</dbReference>
<comment type="caution">
    <text evidence="14">The sequence shown here is derived from an EMBL/GenBank/DDBJ whole genome shotgun (WGS) entry which is preliminary data.</text>
</comment>
<feature type="transmembrane region" description="Helical" evidence="12">
    <location>
        <begin position="962"/>
        <end position="983"/>
    </location>
</feature>
<accession>A0A8T1UMU6</accession>
<dbReference type="PANTHER" id="PTHR43294:SF20">
    <property type="entry name" value="P-TYPE ATPASE"/>
    <property type="match status" value="1"/>
</dbReference>
<dbReference type="PROSITE" id="PS50966">
    <property type="entry name" value="ZF_SWIM"/>
    <property type="match status" value="1"/>
</dbReference>
<evidence type="ECO:0000256" key="4">
    <source>
        <dbReference type="ARBA" id="ARBA00022723"/>
    </source>
</evidence>
<dbReference type="InterPro" id="IPR004014">
    <property type="entry name" value="ATPase_P-typ_cation-transptr_N"/>
</dbReference>
<evidence type="ECO:0000256" key="6">
    <source>
        <dbReference type="ARBA" id="ARBA00022840"/>
    </source>
</evidence>
<dbReference type="SFLD" id="SFLDF00027">
    <property type="entry name" value="p-type_atpase"/>
    <property type="match status" value="1"/>
</dbReference>
<dbReference type="PANTHER" id="PTHR43294">
    <property type="entry name" value="SODIUM/POTASSIUM-TRANSPORTING ATPASE SUBUNIT ALPHA"/>
    <property type="match status" value="1"/>
</dbReference>
<dbReference type="InterPro" id="IPR018303">
    <property type="entry name" value="ATPase_P-typ_P_site"/>
</dbReference>
<dbReference type="VEuPathDB" id="FungiDB:PC110_g8680"/>
<evidence type="ECO:0000256" key="7">
    <source>
        <dbReference type="ARBA" id="ARBA00022967"/>
    </source>
</evidence>
<feature type="transmembrane region" description="Helical" evidence="12">
    <location>
        <begin position="1716"/>
        <end position="1739"/>
    </location>
</feature>
<dbReference type="FunFam" id="3.40.1110.10:FF:000088">
    <property type="entry name" value="Potassium/sodium efflux P-type ATPase, fungal-type"/>
    <property type="match status" value="1"/>
</dbReference>
<dbReference type="FunFam" id="1.20.1110.10:FF:000104">
    <property type="entry name" value="E1-E2 ATPase family protein"/>
    <property type="match status" value="1"/>
</dbReference>
<dbReference type="OrthoDB" id="116380at2759"/>
<dbReference type="VEuPathDB" id="FungiDB:PC110_g5065"/>
<dbReference type="GO" id="GO:1990573">
    <property type="term" value="P:potassium ion import across plasma membrane"/>
    <property type="evidence" value="ECO:0007669"/>
    <property type="project" value="TreeGrafter"/>
</dbReference>
<evidence type="ECO:0000256" key="8">
    <source>
        <dbReference type="ARBA" id="ARBA00022989"/>
    </source>
</evidence>
<dbReference type="GO" id="GO:0005391">
    <property type="term" value="F:P-type sodium:potassium-exchanging transporter activity"/>
    <property type="evidence" value="ECO:0007669"/>
    <property type="project" value="TreeGrafter"/>
</dbReference>
<dbReference type="Pfam" id="PF13246">
    <property type="entry name" value="Cation_ATPase"/>
    <property type="match status" value="1"/>
</dbReference>
<evidence type="ECO:0000256" key="10">
    <source>
        <dbReference type="PROSITE-ProRule" id="PRU00325"/>
    </source>
</evidence>
<keyword evidence="4" id="KW-0479">Metal-binding</keyword>
<dbReference type="SFLD" id="SFLDG00002">
    <property type="entry name" value="C1.7:_P-type_atpase_like"/>
    <property type="match status" value="1"/>
</dbReference>
<keyword evidence="3 12" id="KW-0812">Transmembrane</keyword>
<feature type="transmembrane region" description="Helical" evidence="12">
    <location>
        <begin position="1536"/>
        <end position="1561"/>
    </location>
</feature>
<dbReference type="Pfam" id="PF00122">
    <property type="entry name" value="E1-E2_ATPase"/>
    <property type="match status" value="1"/>
</dbReference>
<feature type="transmembrane region" description="Helical" evidence="12">
    <location>
        <begin position="995"/>
        <end position="1022"/>
    </location>
</feature>
<dbReference type="InterPro" id="IPR006068">
    <property type="entry name" value="ATPase_P-typ_cation-transptr_C"/>
</dbReference>
<keyword evidence="10" id="KW-0862">Zinc</keyword>
<dbReference type="GO" id="GO:0016887">
    <property type="term" value="F:ATP hydrolysis activity"/>
    <property type="evidence" value="ECO:0007669"/>
    <property type="project" value="InterPro"/>
</dbReference>
<keyword evidence="7" id="KW-1278">Translocase</keyword>
<dbReference type="GO" id="GO:0036376">
    <property type="term" value="P:sodium ion export across plasma membrane"/>
    <property type="evidence" value="ECO:0007669"/>
    <property type="project" value="TreeGrafter"/>
</dbReference>
<reference evidence="14" key="1">
    <citation type="submission" date="2021-01" db="EMBL/GenBank/DDBJ databases">
        <title>Phytophthora aleatoria, a newly-described species from Pinus radiata is distinct from Phytophthora cactorum isolates based on comparative genomics.</title>
        <authorList>
            <person name="Mcdougal R."/>
            <person name="Panda P."/>
            <person name="Williams N."/>
            <person name="Studholme D.J."/>
        </authorList>
    </citation>
    <scope>NUCLEOTIDE SEQUENCE</scope>
    <source>
        <strain evidence="14">NZFS 3830</strain>
    </source>
</reference>
<evidence type="ECO:0000256" key="5">
    <source>
        <dbReference type="ARBA" id="ARBA00022741"/>
    </source>
</evidence>
<proteinExistence type="predicted"/>
<dbReference type="GO" id="GO:0008270">
    <property type="term" value="F:zinc ion binding"/>
    <property type="evidence" value="ECO:0007669"/>
    <property type="project" value="UniProtKB-KW"/>
</dbReference>
<dbReference type="InterPro" id="IPR044492">
    <property type="entry name" value="P_typ_ATPase_HD_dom"/>
</dbReference>
<feature type="transmembrane region" description="Helical" evidence="12">
    <location>
        <begin position="1685"/>
        <end position="1704"/>
    </location>
</feature>
<keyword evidence="10" id="KW-0863">Zinc-finger</keyword>
<dbReference type="Pfam" id="PF04434">
    <property type="entry name" value="SWIM"/>
    <property type="match status" value="1"/>
</dbReference>
<name>A0A8T1UMU6_9STRA</name>
<feature type="domain" description="SWIM-type" evidence="13">
    <location>
        <begin position="525"/>
        <end position="559"/>
    </location>
</feature>
<dbReference type="NCBIfam" id="TIGR01494">
    <property type="entry name" value="ATPase_P-type"/>
    <property type="match status" value="2"/>
</dbReference>
<sequence length="1781" mass="194480">MEFESDTTSSPPLPPGPTLFKGKRFKDSKTAFYAVQDYALYHNKQVKVARRGGKHRRMVCASTEPCPFFVQLYLHNSKTDHTWYVSSSDLTHSPECTSIAKPTQRQLVESPSFQKALTSTPNGTAAQLLQQLKGRTNLRTIYRAKQIMKQELLNQVGNSFRKIPSLLRSFTDLNPGSFTRYEVGGPQSKEPGAFSRAFLSCSVFTQSTSFNQQIYGFEVVPCNNSEANYQGVQMFLLGKDGNMRNVTIAVACCDAPSSENYRWFFRCVEESGVTLRYCPVLCAVDTELMALESELGLTLRYCTRYIIEHELAQIGSFNKYHHALVWGLQGSETELEYYNRLEWIGTTCGPAVENYLRQFSTESWVVAGNIGKVAMYGWRSRTFFETSEQEQQAIAGAGNGLSVGALGLGGSGSVGNSASSLAVAAITSNTDTQARSAKGTGAAQGPDRYRDMLPFAFFEAVMASFMDDTFERSALAGKWKLNDRKITQGAQDLYNAQCKRIGEYKVSRASETVAFVTKMDKDSSFRRRVDLQASTCTCAFIGQYAIPCRHLIAVLLFCHQMDSVIERFAPGYLVENYALAFEGKASGASLPSRSLRDNANYARLESPRGSSQSFELPAHHVVDVSGGARSFSAADLYHVDAKMATNAKSAMGGRSTPLPDHRSRFLSDGELLLAANPVPTRESFATLNETDEKTWHQRSTELISKMLNTNLERGLNGMDVERRILRYGVNALEEEAKTPVIVIFLLQFYNLIIAMLLFAALASLALQEWVEGIAILAIVTLNAAVATYQEYSASNALAALASLSSPQSLVMRDGMQQVVDSKQLVPGDIVILVTGDVVPADIRLFTSVDLKCNEMLLTGESEDVPKKYNAPIHPAGAGKPAKLTASNMVFSSTTITAGNARGIVVETGMNTRVGSIAALLQAKSGTDAAVEKKWIRNPIGDCIAKHRPKLTPLQRALHHTGYVMGLIAVGVAILVFIVGMIRGTEDPRHPDRPTYLTMIMAAVSVAVSAVPEGLPMVVTICLSSGTAEMVKKNVLVRKLASVETLGAASVICTDKTGTLTEGKMTAVKLWGDFREYSITGKGFTPEGSILSADGTSQAEPEAGNAQVRATLMASVLCSNTQLKQVEGEDGETPRWIPFGNSSEAPLVVAAAKAGIWEDNLLEDYPRLVEVPFSSSRKMMVTVNSVPVVNGTAMFDTLALPGDRPPKLVANVKGAPNYILRNCTQYCRKDGTFETLNNVQRQEILEAVDALSSQALRVLAVAIQPMHELPFGKDCDDVDEKFAALSKPLVFLGLVASIDPERDGVRDAIATARAASIRTVMITGDYLATAVAIAKNIDLLQVGADPDAQATDCTQLRPNGDVYLPPADIDEITSRTLVFARAKPEDKIEIVKSLQRQGLIAAMTGDGVNDAPALKEADIGVAMGISGTEVAKGASDMILTDDNFCSIVSAVEKGRVIYANIQKFVMFLLSTNIGEIILIFISVAGGFPLPLEALHILLLNLFTDGMPAVALSLEKGDPHIMAEKPRHKQSSLIHGRLWLLVLFNAFLLLAGAMTTFLLGLYWNFGELLTEDIYNAGGGPDGTDYTDVTCRRWEGVDDGWRVYGNCAAQYSDGSYIFGEEVAGMTSFENSTVYCEGGDYDCVPVGLGRAQTMVFLGLAFTEVLRAYTVRHFTEPVFARMLSNGYMQLAACMSVILTVLVSNVPVIMDDIFGFEYIPWYQWLVVGAVAVNNAFWGEVLKAFLRRKDRAQARWDHMKSGFEEILLEIRHVRHHVERLEAGGLKRE</sequence>
<dbReference type="GO" id="GO:0005524">
    <property type="term" value="F:ATP binding"/>
    <property type="evidence" value="ECO:0007669"/>
    <property type="project" value="UniProtKB-KW"/>
</dbReference>
<feature type="transmembrane region" description="Helical" evidence="12">
    <location>
        <begin position="740"/>
        <end position="766"/>
    </location>
</feature>
<evidence type="ECO:0000256" key="3">
    <source>
        <dbReference type="ARBA" id="ARBA00022692"/>
    </source>
</evidence>
<dbReference type="Pfam" id="PF00689">
    <property type="entry name" value="Cation_ATPase_C"/>
    <property type="match status" value="1"/>
</dbReference>
<keyword evidence="8 12" id="KW-1133">Transmembrane helix</keyword>
<evidence type="ECO:0000259" key="13">
    <source>
        <dbReference type="PROSITE" id="PS50966"/>
    </source>
</evidence>
<organism evidence="14 15">
    <name type="scientific">Phytophthora cactorum</name>
    <dbReference type="NCBI Taxonomy" id="29920"/>
    <lineage>
        <taxon>Eukaryota</taxon>
        <taxon>Sar</taxon>
        <taxon>Stramenopiles</taxon>
        <taxon>Oomycota</taxon>
        <taxon>Peronosporomycetes</taxon>
        <taxon>Peronosporales</taxon>
        <taxon>Peronosporaceae</taxon>
        <taxon>Phytophthora</taxon>
    </lineage>
</organism>
<evidence type="ECO:0000256" key="11">
    <source>
        <dbReference type="SAM" id="MobiDB-lite"/>
    </source>
</evidence>
<dbReference type="GO" id="GO:0005886">
    <property type="term" value="C:plasma membrane"/>
    <property type="evidence" value="ECO:0007669"/>
    <property type="project" value="UniProtKB-SubCell"/>
</dbReference>
<dbReference type="SMART" id="SM00831">
    <property type="entry name" value="Cation_ATPase_N"/>
    <property type="match status" value="1"/>
</dbReference>
<evidence type="ECO:0000256" key="1">
    <source>
        <dbReference type="ARBA" id="ARBA00004651"/>
    </source>
</evidence>